<gene>
    <name evidence="1" type="ORF">CEE37_03835</name>
</gene>
<sequence length="64" mass="7694">MKKLQFESHEDLKKAISLLEQNEVEFTWDMYDTRHFIHLGHVNIDHVKLAMASFKIPYKIIDYS</sequence>
<evidence type="ECO:0000313" key="1">
    <source>
        <dbReference type="EMBL" id="TKJ41707.1"/>
    </source>
</evidence>
<proteinExistence type="predicted"/>
<protein>
    <submittedName>
        <fullName evidence="1">Uncharacterized protein</fullName>
    </submittedName>
</protein>
<comment type="caution">
    <text evidence="1">The sequence shown here is derived from an EMBL/GenBank/DDBJ whole genome shotgun (WGS) entry which is preliminary data.</text>
</comment>
<accession>A0A532V3Z2</accession>
<dbReference type="Proteomes" id="UP000319619">
    <property type="component" value="Unassembled WGS sequence"/>
</dbReference>
<reference evidence="1 2" key="1">
    <citation type="submission" date="2017-06" db="EMBL/GenBank/DDBJ databases">
        <title>Novel microbial phyla capable of carbon fixation and sulfur reduction in deep-sea sediments.</title>
        <authorList>
            <person name="Huang J."/>
            <person name="Baker B."/>
            <person name="Wang Y."/>
        </authorList>
    </citation>
    <scope>NUCLEOTIDE SEQUENCE [LARGE SCALE GENOMIC DNA]</scope>
    <source>
        <strain evidence="1">B3_LCP</strain>
    </source>
</reference>
<organism evidence="1 2">
    <name type="scientific">candidate division LCP-89 bacterium B3_LCP</name>
    <dbReference type="NCBI Taxonomy" id="2012998"/>
    <lineage>
        <taxon>Bacteria</taxon>
        <taxon>Pseudomonadati</taxon>
        <taxon>Bacteria division LCP-89</taxon>
    </lineage>
</organism>
<evidence type="ECO:0000313" key="2">
    <source>
        <dbReference type="Proteomes" id="UP000319619"/>
    </source>
</evidence>
<dbReference type="AlphaFoldDB" id="A0A532V3Z2"/>
<name>A0A532V3Z2_UNCL8</name>
<dbReference type="EMBL" id="NJBN01000002">
    <property type="protein sequence ID" value="TKJ41707.1"/>
    <property type="molecule type" value="Genomic_DNA"/>
</dbReference>